<dbReference type="Proteomes" id="UP000321662">
    <property type="component" value="Unassembled WGS sequence"/>
</dbReference>
<evidence type="ECO:0000256" key="3">
    <source>
        <dbReference type="ARBA" id="ARBA00022603"/>
    </source>
</evidence>
<keyword evidence="6 8" id="KW-0694">RNA-binding</keyword>
<evidence type="ECO:0000313" key="11">
    <source>
        <dbReference type="EMBL" id="GEK91639.1"/>
    </source>
</evidence>
<keyword evidence="3 8" id="KW-0489">Methyltransferase</keyword>
<dbReference type="GO" id="GO:0005829">
    <property type="term" value="C:cytosol"/>
    <property type="evidence" value="ECO:0007669"/>
    <property type="project" value="TreeGrafter"/>
</dbReference>
<keyword evidence="5 8" id="KW-0949">S-adenosyl-L-methionine</keyword>
<keyword evidence="4 8" id="KW-0808">Transferase</keyword>
<evidence type="ECO:0000256" key="1">
    <source>
        <dbReference type="ARBA" id="ARBA00022490"/>
    </source>
</evidence>
<dbReference type="InterPro" id="IPR029063">
    <property type="entry name" value="SAM-dependent_MTases_sf"/>
</dbReference>
<keyword evidence="2 8" id="KW-0698">rRNA processing</keyword>
<name>A0A511ATX4_9LACT</name>
<evidence type="ECO:0000256" key="4">
    <source>
        <dbReference type="ARBA" id="ARBA00022679"/>
    </source>
</evidence>
<evidence type="ECO:0000259" key="10">
    <source>
        <dbReference type="SMART" id="SM00650"/>
    </source>
</evidence>
<dbReference type="SUPFAM" id="SSF53335">
    <property type="entry name" value="S-adenosyl-L-methionine-dependent methyltransferases"/>
    <property type="match status" value="1"/>
</dbReference>
<dbReference type="NCBIfam" id="TIGR00755">
    <property type="entry name" value="ksgA"/>
    <property type="match status" value="1"/>
</dbReference>
<reference evidence="11 12" key="1">
    <citation type="submission" date="2019-07" db="EMBL/GenBank/DDBJ databases">
        <title>Whole genome shotgun sequence of Alkalibacterium kapii NBRC 103247.</title>
        <authorList>
            <person name="Hosoyama A."/>
            <person name="Uohara A."/>
            <person name="Ohji S."/>
            <person name="Ichikawa N."/>
        </authorList>
    </citation>
    <scope>NUCLEOTIDE SEQUENCE [LARGE SCALE GENOMIC DNA]</scope>
    <source>
        <strain evidence="11 12">NBRC 103247</strain>
    </source>
</reference>
<comment type="catalytic activity">
    <reaction evidence="7">
        <text>adenosine(2085) in 23S rRNA + 2 S-adenosyl-L-methionine = N(6)-dimethyladenosine(2085) in 23S rRNA + 2 S-adenosyl-L-homocysteine + 2 H(+)</text>
        <dbReference type="Rhea" id="RHEA:42784"/>
        <dbReference type="Rhea" id="RHEA-COMP:10237"/>
        <dbReference type="Rhea" id="RHEA-COMP:10238"/>
        <dbReference type="ChEBI" id="CHEBI:15378"/>
        <dbReference type="ChEBI" id="CHEBI:57856"/>
        <dbReference type="ChEBI" id="CHEBI:59789"/>
        <dbReference type="ChEBI" id="CHEBI:74411"/>
        <dbReference type="ChEBI" id="CHEBI:74493"/>
        <dbReference type="EC" id="2.1.1.184"/>
    </reaction>
</comment>
<comment type="caution">
    <text evidence="11">The sequence shown here is derived from an EMBL/GenBank/DDBJ whole genome shotgun (WGS) entry which is preliminary data.</text>
</comment>
<dbReference type="Gene3D" id="3.40.50.150">
    <property type="entry name" value="Vaccinia Virus protein VP39"/>
    <property type="match status" value="1"/>
</dbReference>
<evidence type="ECO:0000256" key="9">
    <source>
        <dbReference type="PROSITE-ProRule" id="PRU01026"/>
    </source>
</evidence>
<evidence type="ECO:0000256" key="2">
    <source>
        <dbReference type="ARBA" id="ARBA00022552"/>
    </source>
</evidence>
<dbReference type="PANTHER" id="PTHR11727:SF7">
    <property type="entry name" value="DIMETHYLADENOSINE TRANSFERASE-RELATED"/>
    <property type="match status" value="1"/>
</dbReference>
<sequence>MDHKDIATPNRTKEILQTYGLSAKKSLGQNFIIDTNILRNIVEAGDVSEKTTVIEIGPGIGALTEQLARRAGRVIAFEIDERLLPVLDDTLSPYSNIEIIHEDILNVDMDAFYKARLKDTEEIVVVANLPYYITTPIILRFLESHLPIDRMVLMMQKEVASRLSAQPSTKAYGSLSIAVQYYMDAEVAFTVPKTVFMPQPNVDSAIIKLTRKKGTDIDINDEELFFILTRSTFVQRRKTLWNNLQAAFGKDERIKDKMSKALKQSGIDPKRRGETLTIDEFARLSNAFSQMGFTKNDKII</sequence>
<keyword evidence="1 8" id="KW-0963">Cytoplasm</keyword>
<comment type="subcellular location">
    <subcellularLocation>
        <location evidence="8">Cytoplasm</location>
    </subcellularLocation>
</comment>
<dbReference type="FunFam" id="3.40.50.150:FF:000023">
    <property type="entry name" value="Ribosomal RNA small subunit methyltransferase A"/>
    <property type="match status" value="1"/>
</dbReference>
<evidence type="ECO:0000256" key="6">
    <source>
        <dbReference type="ARBA" id="ARBA00022884"/>
    </source>
</evidence>
<dbReference type="PROSITE" id="PS51689">
    <property type="entry name" value="SAM_RNA_A_N6_MT"/>
    <property type="match status" value="1"/>
</dbReference>
<dbReference type="Pfam" id="PF00398">
    <property type="entry name" value="RrnaAD"/>
    <property type="match status" value="1"/>
</dbReference>
<evidence type="ECO:0000313" key="12">
    <source>
        <dbReference type="Proteomes" id="UP000321662"/>
    </source>
</evidence>
<dbReference type="PROSITE" id="PS01131">
    <property type="entry name" value="RRNA_A_DIMETH"/>
    <property type="match status" value="1"/>
</dbReference>
<feature type="binding site" evidence="8 9">
    <location>
        <position position="57"/>
    </location>
    <ligand>
        <name>S-adenosyl-L-methionine</name>
        <dbReference type="ChEBI" id="CHEBI:59789"/>
    </ligand>
</feature>
<evidence type="ECO:0000256" key="5">
    <source>
        <dbReference type="ARBA" id="ARBA00022691"/>
    </source>
</evidence>
<comment type="catalytic activity">
    <reaction evidence="8">
        <text>adenosine(1518)/adenosine(1519) in 16S rRNA + 4 S-adenosyl-L-methionine = N(6)-dimethyladenosine(1518)/N(6)-dimethyladenosine(1519) in 16S rRNA + 4 S-adenosyl-L-homocysteine + 4 H(+)</text>
        <dbReference type="Rhea" id="RHEA:19609"/>
        <dbReference type="Rhea" id="RHEA-COMP:10232"/>
        <dbReference type="Rhea" id="RHEA-COMP:10233"/>
        <dbReference type="ChEBI" id="CHEBI:15378"/>
        <dbReference type="ChEBI" id="CHEBI:57856"/>
        <dbReference type="ChEBI" id="CHEBI:59789"/>
        <dbReference type="ChEBI" id="CHEBI:74411"/>
        <dbReference type="ChEBI" id="CHEBI:74493"/>
        <dbReference type="EC" id="2.1.1.182"/>
    </reaction>
</comment>
<dbReference type="GO" id="GO:0052910">
    <property type="term" value="F:23S rRNA (adenine(2085)-N(6))-dimethyltransferase activity"/>
    <property type="evidence" value="ECO:0007669"/>
    <property type="project" value="UniProtKB-EC"/>
</dbReference>
<dbReference type="InterPro" id="IPR023165">
    <property type="entry name" value="rRNA_Ade_diMease-like_C"/>
</dbReference>
<feature type="binding site" evidence="8 9">
    <location>
        <position position="103"/>
    </location>
    <ligand>
        <name>S-adenosyl-L-methionine</name>
        <dbReference type="ChEBI" id="CHEBI:59789"/>
    </ligand>
</feature>
<dbReference type="EC" id="2.1.1.182" evidence="8"/>
<feature type="binding site" evidence="8 9">
    <location>
        <position position="32"/>
    </location>
    <ligand>
        <name>S-adenosyl-L-methionine</name>
        <dbReference type="ChEBI" id="CHEBI:59789"/>
    </ligand>
</feature>
<feature type="domain" description="Ribosomal RNA adenine methylase transferase N-terminal" evidence="10">
    <location>
        <begin position="37"/>
        <end position="213"/>
    </location>
</feature>
<dbReference type="InterPro" id="IPR020598">
    <property type="entry name" value="rRNA_Ade_methylase_Trfase_N"/>
</dbReference>
<feature type="binding site" evidence="8 9">
    <location>
        <position position="30"/>
    </location>
    <ligand>
        <name>S-adenosyl-L-methionine</name>
        <dbReference type="ChEBI" id="CHEBI:59789"/>
    </ligand>
</feature>
<feature type="binding site" evidence="8 9">
    <location>
        <position position="128"/>
    </location>
    <ligand>
        <name>S-adenosyl-L-methionine</name>
        <dbReference type="ChEBI" id="CHEBI:59789"/>
    </ligand>
</feature>
<protein>
    <recommendedName>
        <fullName evidence="8">Ribosomal RNA small subunit methyltransferase A</fullName>
        <ecNumber evidence="8">2.1.1.182</ecNumber>
    </recommendedName>
    <alternativeName>
        <fullName evidence="8">16S rRNA (adenine(1518)-N(6)/adenine(1519)-N(6))-dimethyltransferase</fullName>
    </alternativeName>
    <alternativeName>
        <fullName evidence="8">16S rRNA dimethyladenosine transferase</fullName>
    </alternativeName>
    <alternativeName>
        <fullName evidence="8">16S rRNA dimethylase</fullName>
    </alternativeName>
    <alternativeName>
        <fullName evidence="8">S-adenosylmethionine-6-N', N'-adenosyl(rRNA) dimethyltransferase</fullName>
    </alternativeName>
</protein>
<dbReference type="PANTHER" id="PTHR11727">
    <property type="entry name" value="DIMETHYLADENOSINE TRANSFERASE"/>
    <property type="match status" value="1"/>
</dbReference>
<dbReference type="Gene3D" id="1.10.8.100">
    <property type="entry name" value="Ribosomal RNA adenine dimethylase-like, domain 2"/>
    <property type="match status" value="1"/>
</dbReference>
<comment type="similarity">
    <text evidence="8">Belongs to the class I-like SAM-binding methyltransferase superfamily. rRNA adenine N(6)-methyltransferase family. RsmA subfamily.</text>
</comment>
<dbReference type="HAMAP" id="MF_00607">
    <property type="entry name" value="16SrRNA_methyltr_A"/>
    <property type="match status" value="1"/>
</dbReference>
<proteinExistence type="inferred from homology"/>
<dbReference type="GO" id="GO:0003723">
    <property type="term" value="F:RNA binding"/>
    <property type="evidence" value="ECO:0007669"/>
    <property type="project" value="UniProtKB-UniRule"/>
</dbReference>
<dbReference type="SMART" id="SM00650">
    <property type="entry name" value="rADc"/>
    <property type="match status" value="1"/>
</dbReference>
<dbReference type="CDD" id="cd02440">
    <property type="entry name" value="AdoMet_MTases"/>
    <property type="match status" value="1"/>
</dbReference>
<evidence type="ECO:0000256" key="7">
    <source>
        <dbReference type="ARBA" id="ARBA00049167"/>
    </source>
</evidence>
<organism evidence="11 12">
    <name type="scientific">Alkalibacterium kapii</name>
    <dbReference type="NCBI Taxonomy" id="426704"/>
    <lineage>
        <taxon>Bacteria</taxon>
        <taxon>Bacillati</taxon>
        <taxon>Bacillota</taxon>
        <taxon>Bacilli</taxon>
        <taxon>Lactobacillales</taxon>
        <taxon>Carnobacteriaceae</taxon>
        <taxon>Alkalibacterium</taxon>
    </lineage>
</organism>
<dbReference type="InterPro" id="IPR011530">
    <property type="entry name" value="rRNA_adenine_dimethylase"/>
</dbReference>
<dbReference type="EMBL" id="BJUY01000015">
    <property type="protein sequence ID" value="GEK91639.1"/>
    <property type="molecule type" value="Genomic_DNA"/>
</dbReference>
<evidence type="ECO:0000256" key="8">
    <source>
        <dbReference type="HAMAP-Rule" id="MF_00607"/>
    </source>
</evidence>
<gene>
    <name evidence="8 11" type="primary">rsmA</name>
    <name evidence="8" type="synonym">ksgA</name>
    <name evidence="11" type="ORF">AKA01nite_12610</name>
</gene>
<comment type="function">
    <text evidence="8">Specifically dimethylates two adjacent adenosines (A1518 and A1519) in the loop of a conserved hairpin near the 3'-end of 16S rRNA in the 30S particle. May play a critical role in biogenesis of 30S subunits.</text>
</comment>
<feature type="binding site" evidence="8 9">
    <location>
        <position position="78"/>
    </location>
    <ligand>
        <name>S-adenosyl-L-methionine</name>
        <dbReference type="ChEBI" id="CHEBI:59789"/>
    </ligand>
</feature>
<dbReference type="GO" id="GO:0052908">
    <property type="term" value="F:16S rRNA (adenine(1518)-N(6)/adenine(1519)-N(6))-dimethyltransferase activity"/>
    <property type="evidence" value="ECO:0007669"/>
    <property type="project" value="UniProtKB-EC"/>
</dbReference>
<dbReference type="AlphaFoldDB" id="A0A511ATX4"/>
<dbReference type="InterPro" id="IPR020596">
    <property type="entry name" value="rRNA_Ade_Mease_Trfase_CS"/>
</dbReference>
<keyword evidence="12" id="KW-1185">Reference proteome</keyword>
<accession>A0A511ATX4</accession>
<dbReference type="InterPro" id="IPR001737">
    <property type="entry name" value="KsgA/Erm"/>
</dbReference>